<dbReference type="Pfam" id="PF07687">
    <property type="entry name" value="M20_dimer"/>
    <property type="match status" value="1"/>
</dbReference>
<dbReference type="PANTHER" id="PTHR43808:SF9">
    <property type="entry name" value="BLL0789 PROTEIN"/>
    <property type="match status" value="1"/>
</dbReference>
<dbReference type="InterPro" id="IPR002933">
    <property type="entry name" value="Peptidase_M20"/>
</dbReference>
<gene>
    <name evidence="4" type="ORF">ACFQDI_04580</name>
</gene>
<dbReference type="Gene3D" id="3.40.630.10">
    <property type="entry name" value="Zn peptidases"/>
    <property type="match status" value="1"/>
</dbReference>
<comment type="caution">
    <text evidence="4">The sequence shown here is derived from an EMBL/GenBank/DDBJ whole genome shotgun (WGS) entry which is preliminary data.</text>
</comment>
<evidence type="ECO:0000256" key="1">
    <source>
        <dbReference type="ARBA" id="ARBA00022723"/>
    </source>
</evidence>
<dbReference type="SUPFAM" id="SSF55031">
    <property type="entry name" value="Bacterial exopeptidase dimerisation domain"/>
    <property type="match status" value="1"/>
</dbReference>
<dbReference type="Proteomes" id="UP001596052">
    <property type="component" value="Unassembled WGS sequence"/>
</dbReference>
<dbReference type="Pfam" id="PF01546">
    <property type="entry name" value="Peptidase_M20"/>
    <property type="match status" value="1"/>
</dbReference>
<reference evidence="5" key="1">
    <citation type="journal article" date="2019" name="Int. J. Syst. Evol. Microbiol.">
        <title>The Global Catalogue of Microorganisms (GCM) 10K type strain sequencing project: providing services to taxonomists for standard genome sequencing and annotation.</title>
        <authorList>
            <consortium name="The Broad Institute Genomics Platform"/>
            <consortium name="The Broad Institute Genome Sequencing Center for Infectious Disease"/>
            <person name="Wu L."/>
            <person name="Ma J."/>
        </authorList>
    </citation>
    <scope>NUCLEOTIDE SEQUENCE [LARGE SCALE GENOMIC DNA]</scope>
    <source>
        <strain evidence="5">CGMCC 4.1469</strain>
    </source>
</reference>
<dbReference type="Gene3D" id="3.30.70.360">
    <property type="match status" value="1"/>
</dbReference>
<evidence type="ECO:0000256" key="2">
    <source>
        <dbReference type="ARBA" id="ARBA00022801"/>
    </source>
</evidence>
<dbReference type="InterPro" id="IPR011650">
    <property type="entry name" value="Peptidase_M20_dimer"/>
</dbReference>
<evidence type="ECO:0000313" key="4">
    <source>
        <dbReference type="EMBL" id="MFC5454126.1"/>
    </source>
</evidence>
<feature type="domain" description="Peptidase M20 dimerisation" evidence="3">
    <location>
        <begin position="195"/>
        <end position="275"/>
    </location>
</feature>
<sequence>MNAASLQSAAERHLPAALDLLRRFVAINSFTANAEGVDEVARLTAAAFAPLGFEAELSPCSTPGTGHHLFLRHRGQGGDPIVLVTHSDTVFPAEEERLNDFKWDERPDEGRIYGPGTVDNKGGTALIWLLLQMLRDAVPELFERTHWLVAANAAEEITGDDFGRATAERCGGKARAVLVFEGGPVDERGWHIVTSRKGRSTWRLSAEGKAAHAGSKHHEGINAIDALARVLPDIAALTNAEAERTVNIGMVQGGTVVNRVPHEAVAEWECRATEPAVLQHADDFFAALSGTASNGAKLTAERTGHTAAWPGGMESKSLFHLWHEAAALMNLKAVSVPRGGLSDANHLWQLAPTLDGLGPYGGNAHCSERTADGSKLPEYVEPGSFVPKAVMNGLALVRLISSLSSL</sequence>
<evidence type="ECO:0000313" key="5">
    <source>
        <dbReference type="Proteomes" id="UP001596052"/>
    </source>
</evidence>
<dbReference type="PANTHER" id="PTHR43808">
    <property type="entry name" value="ACETYLORNITHINE DEACETYLASE"/>
    <property type="match status" value="1"/>
</dbReference>
<dbReference type="InterPro" id="IPR036264">
    <property type="entry name" value="Bact_exopeptidase_dim_dom"/>
</dbReference>
<keyword evidence="2" id="KW-0378">Hydrolase</keyword>
<keyword evidence="1" id="KW-0479">Metal-binding</keyword>
<organism evidence="4 5">
    <name type="scientific">Prosthecobacter fluviatilis</name>
    <dbReference type="NCBI Taxonomy" id="445931"/>
    <lineage>
        <taxon>Bacteria</taxon>
        <taxon>Pseudomonadati</taxon>
        <taxon>Verrucomicrobiota</taxon>
        <taxon>Verrucomicrobiia</taxon>
        <taxon>Verrucomicrobiales</taxon>
        <taxon>Verrucomicrobiaceae</taxon>
        <taxon>Prosthecobacter</taxon>
    </lineage>
</organism>
<dbReference type="RefSeq" id="WP_377163880.1">
    <property type="nucleotide sequence ID" value="NZ_JBHSMQ010000001.1"/>
</dbReference>
<name>A0ABW0KNK4_9BACT</name>
<accession>A0ABW0KNK4</accession>
<protein>
    <submittedName>
        <fullName evidence="4">M20/M25/M40 family metallo-hydrolase</fullName>
    </submittedName>
</protein>
<evidence type="ECO:0000259" key="3">
    <source>
        <dbReference type="Pfam" id="PF07687"/>
    </source>
</evidence>
<keyword evidence="5" id="KW-1185">Reference proteome</keyword>
<dbReference type="EMBL" id="JBHSMQ010000001">
    <property type="protein sequence ID" value="MFC5454126.1"/>
    <property type="molecule type" value="Genomic_DNA"/>
</dbReference>
<dbReference type="InterPro" id="IPR050072">
    <property type="entry name" value="Peptidase_M20A"/>
</dbReference>
<proteinExistence type="predicted"/>
<dbReference type="SUPFAM" id="SSF53187">
    <property type="entry name" value="Zn-dependent exopeptidases"/>
    <property type="match status" value="1"/>
</dbReference>